<dbReference type="AlphaFoldDB" id="H2XKC3"/>
<organism evidence="1 2">
    <name type="scientific">Ciona intestinalis</name>
    <name type="common">Transparent sea squirt</name>
    <name type="synonym">Ascidia intestinalis</name>
    <dbReference type="NCBI Taxonomy" id="7719"/>
    <lineage>
        <taxon>Eukaryota</taxon>
        <taxon>Metazoa</taxon>
        <taxon>Chordata</taxon>
        <taxon>Tunicata</taxon>
        <taxon>Ascidiacea</taxon>
        <taxon>Phlebobranchia</taxon>
        <taxon>Cionidae</taxon>
        <taxon>Ciona</taxon>
    </lineage>
</organism>
<dbReference type="Proteomes" id="UP000008144">
    <property type="component" value="Chromosome 1"/>
</dbReference>
<evidence type="ECO:0000313" key="1">
    <source>
        <dbReference type="Ensembl" id="ENSCINP00000030105.1"/>
    </source>
</evidence>
<reference evidence="1" key="4">
    <citation type="submission" date="2025-09" db="UniProtKB">
        <authorList>
            <consortium name="Ensembl"/>
        </authorList>
    </citation>
    <scope>IDENTIFICATION</scope>
</reference>
<protein>
    <submittedName>
        <fullName evidence="1">Uncharacterized protein</fullName>
    </submittedName>
</protein>
<dbReference type="Ensembl" id="ENSCINT00000036029.1">
    <property type="protein sequence ID" value="ENSCINP00000030105.1"/>
    <property type="gene ID" value="ENSCING00000021467.1"/>
</dbReference>
<dbReference type="InParanoid" id="H2XKC3"/>
<reference evidence="2" key="1">
    <citation type="journal article" date="2002" name="Science">
        <title>The draft genome of Ciona intestinalis: insights into chordate and vertebrate origins.</title>
        <authorList>
            <person name="Dehal P."/>
            <person name="Satou Y."/>
            <person name="Campbell R.K."/>
            <person name="Chapman J."/>
            <person name="Degnan B."/>
            <person name="De Tomaso A."/>
            <person name="Davidson B."/>
            <person name="Di Gregorio A."/>
            <person name="Gelpke M."/>
            <person name="Goodstein D.M."/>
            <person name="Harafuji N."/>
            <person name="Hastings K.E."/>
            <person name="Ho I."/>
            <person name="Hotta K."/>
            <person name="Huang W."/>
            <person name="Kawashima T."/>
            <person name="Lemaire P."/>
            <person name="Martinez D."/>
            <person name="Meinertzhagen I.A."/>
            <person name="Necula S."/>
            <person name="Nonaka M."/>
            <person name="Putnam N."/>
            <person name="Rash S."/>
            <person name="Saiga H."/>
            <person name="Satake M."/>
            <person name="Terry A."/>
            <person name="Yamada L."/>
            <person name="Wang H.G."/>
            <person name="Awazu S."/>
            <person name="Azumi K."/>
            <person name="Boore J."/>
            <person name="Branno M."/>
            <person name="Chin-Bow S."/>
            <person name="DeSantis R."/>
            <person name="Doyle S."/>
            <person name="Francino P."/>
            <person name="Keys D.N."/>
            <person name="Haga S."/>
            <person name="Hayashi H."/>
            <person name="Hino K."/>
            <person name="Imai K.S."/>
            <person name="Inaba K."/>
            <person name="Kano S."/>
            <person name="Kobayashi K."/>
            <person name="Kobayashi M."/>
            <person name="Lee B.I."/>
            <person name="Makabe K.W."/>
            <person name="Manohar C."/>
            <person name="Matassi G."/>
            <person name="Medina M."/>
            <person name="Mochizuki Y."/>
            <person name="Mount S."/>
            <person name="Morishita T."/>
            <person name="Miura S."/>
            <person name="Nakayama A."/>
            <person name="Nishizaka S."/>
            <person name="Nomoto H."/>
            <person name="Ohta F."/>
            <person name="Oishi K."/>
            <person name="Rigoutsos I."/>
            <person name="Sano M."/>
            <person name="Sasaki A."/>
            <person name="Sasakura Y."/>
            <person name="Shoguchi E."/>
            <person name="Shin-i T."/>
            <person name="Spagnuolo A."/>
            <person name="Stainier D."/>
            <person name="Suzuki M.M."/>
            <person name="Tassy O."/>
            <person name="Takatori N."/>
            <person name="Tokuoka M."/>
            <person name="Yagi K."/>
            <person name="Yoshizaki F."/>
            <person name="Wada S."/>
            <person name="Zhang C."/>
            <person name="Hyatt P.D."/>
            <person name="Larimer F."/>
            <person name="Detter C."/>
            <person name="Doggett N."/>
            <person name="Glavina T."/>
            <person name="Hawkins T."/>
            <person name="Richardson P."/>
            <person name="Lucas S."/>
            <person name="Kohara Y."/>
            <person name="Levine M."/>
            <person name="Satoh N."/>
            <person name="Rokhsar D.S."/>
        </authorList>
    </citation>
    <scope>NUCLEOTIDE SEQUENCE [LARGE SCALE GENOMIC DNA]</scope>
</reference>
<keyword evidence="2" id="KW-1185">Reference proteome</keyword>
<accession>H2XKC3</accession>
<dbReference type="EMBL" id="EAAA01000095">
    <property type="status" value="NOT_ANNOTATED_CDS"/>
    <property type="molecule type" value="Genomic_DNA"/>
</dbReference>
<proteinExistence type="predicted"/>
<evidence type="ECO:0000313" key="2">
    <source>
        <dbReference type="Proteomes" id="UP000008144"/>
    </source>
</evidence>
<reference evidence="1" key="2">
    <citation type="journal article" date="2008" name="Genome Biol.">
        <title>Improved genome assembly and evidence-based global gene model set for the chordate Ciona intestinalis: new insight into intron and operon populations.</title>
        <authorList>
            <person name="Satou Y."/>
            <person name="Mineta K."/>
            <person name="Ogasawara M."/>
            <person name="Sasakura Y."/>
            <person name="Shoguchi E."/>
            <person name="Ueno K."/>
            <person name="Yamada L."/>
            <person name="Matsumoto J."/>
            <person name="Wasserscheid J."/>
            <person name="Dewar K."/>
            <person name="Wiley G.B."/>
            <person name="Macmil S.L."/>
            <person name="Roe B.A."/>
            <person name="Zeller R.W."/>
            <person name="Hastings K.E."/>
            <person name="Lemaire P."/>
            <person name="Lindquist E."/>
            <person name="Endo T."/>
            <person name="Hotta K."/>
            <person name="Inaba K."/>
        </authorList>
    </citation>
    <scope>NUCLEOTIDE SEQUENCE [LARGE SCALE GENOMIC DNA]</scope>
    <source>
        <strain evidence="1">wild type</strain>
    </source>
</reference>
<reference evidence="1" key="3">
    <citation type="submission" date="2025-08" db="UniProtKB">
        <authorList>
            <consortium name="Ensembl"/>
        </authorList>
    </citation>
    <scope>IDENTIFICATION</scope>
</reference>
<dbReference type="HOGENOM" id="CLU_3415154_0_0_1"/>
<name>H2XKC3_CIOIN</name>
<sequence length="27" mass="3235">MCNFMQNPEDTLCKIQRSFLIFLLSKN</sequence>